<dbReference type="AlphaFoldDB" id="A0A6G0ZGN5"/>
<feature type="compositionally biased region" description="Polar residues" evidence="1">
    <location>
        <begin position="149"/>
        <end position="160"/>
    </location>
</feature>
<evidence type="ECO:0000313" key="3">
    <source>
        <dbReference type="Proteomes" id="UP000478052"/>
    </source>
</evidence>
<evidence type="ECO:0000256" key="1">
    <source>
        <dbReference type="SAM" id="MobiDB-lite"/>
    </source>
</evidence>
<feature type="compositionally biased region" description="Low complexity" evidence="1">
    <location>
        <begin position="106"/>
        <end position="127"/>
    </location>
</feature>
<feature type="region of interest" description="Disordered" evidence="1">
    <location>
        <begin position="106"/>
        <end position="160"/>
    </location>
</feature>
<sequence>MICPRPAFTFCRQTPVFEARTNTAALQDHRYLSFVLPSSRFPILSERCISTDCLVNKFTFVNFELHRTFCAVNWKIMENRARNTFVLLTIVFAFALQCISAADFNSPSTSPASVNPASVSPASVNPAQDPAHVDMSADHTENIAKTAPHVSNNDSSVSER</sequence>
<protein>
    <submittedName>
        <fullName evidence="2">GILT-like protein 1</fullName>
    </submittedName>
</protein>
<evidence type="ECO:0000313" key="2">
    <source>
        <dbReference type="EMBL" id="KAF0770194.1"/>
    </source>
</evidence>
<dbReference type="EMBL" id="VUJU01000468">
    <property type="protein sequence ID" value="KAF0770194.1"/>
    <property type="molecule type" value="Genomic_DNA"/>
</dbReference>
<gene>
    <name evidence="2" type="ORF">FWK35_00010772</name>
</gene>
<name>A0A6G0ZGN5_APHCR</name>
<feature type="compositionally biased region" description="Basic and acidic residues" evidence="1">
    <location>
        <begin position="131"/>
        <end position="142"/>
    </location>
</feature>
<reference evidence="2 3" key="1">
    <citation type="submission" date="2019-08" db="EMBL/GenBank/DDBJ databases">
        <title>Whole genome of Aphis craccivora.</title>
        <authorList>
            <person name="Voronova N.V."/>
            <person name="Shulinski R.S."/>
            <person name="Bandarenka Y.V."/>
            <person name="Zhorov D.G."/>
            <person name="Warner D."/>
        </authorList>
    </citation>
    <scope>NUCLEOTIDE SEQUENCE [LARGE SCALE GENOMIC DNA]</scope>
    <source>
        <strain evidence="2">180601</strain>
        <tissue evidence="2">Whole Body</tissue>
    </source>
</reference>
<keyword evidence="3" id="KW-1185">Reference proteome</keyword>
<accession>A0A6G0ZGN5</accession>
<organism evidence="2 3">
    <name type="scientific">Aphis craccivora</name>
    <name type="common">Cowpea aphid</name>
    <dbReference type="NCBI Taxonomy" id="307492"/>
    <lineage>
        <taxon>Eukaryota</taxon>
        <taxon>Metazoa</taxon>
        <taxon>Ecdysozoa</taxon>
        <taxon>Arthropoda</taxon>
        <taxon>Hexapoda</taxon>
        <taxon>Insecta</taxon>
        <taxon>Pterygota</taxon>
        <taxon>Neoptera</taxon>
        <taxon>Paraneoptera</taxon>
        <taxon>Hemiptera</taxon>
        <taxon>Sternorrhyncha</taxon>
        <taxon>Aphidomorpha</taxon>
        <taxon>Aphidoidea</taxon>
        <taxon>Aphididae</taxon>
        <taxon>Aphidini</taxon>
        <taxon>Aphis</taxon>
        <taxon>Aphis</taxon>
    </lineage>
</organism>
<comment type="caution">
    <text evidence="2">The sequence shown here is derived from an EMBL/GenBank/DDBJ whole genome shotgun (WGS) entry which is preliminary data.</text>
</comment>
<proteinExistence type="predicted"/>
<dbReference type="Proteomes" id="UP000478052">
    <property type="component" value="Unassembled WGS sequence"/>
</dbReference>